<accession>A0A1F7SFI9</accession>
<dbReference type="STRING" id="1817883.A3G31_10970"/>
<evidence type="ECO:0000256" key="1">
    <source>
        <dbReference type="SAM" id="Phobius"/>
    </source>
</evidence>
<evidence type="ECO:0000313" key="3">
    <source>
        <dbReference type="Proteomes" id="UP000178082"/>
    </source>
</evidence>
<sequence length="66" mass="7399">MRSIRNGVIKRGLSRSPSSSLLTAVLCLLGICVMDTIDKGGGWKKVIKWFLIVILCYLFLVFLNLK</sequence>
<keyword evidence="1" id="KW-1133">Transmembrane helix</keyword>
<keyword evidence="1" id="KW-0472">Membrane</keyword>
<dbReference type="Proteomes" id="UP000178082">
    <property type="component" value="Unassembled WGS sequence"/>
</dbReference>
<comment type="caution">
    <text evidence="2">The sequence shown here is derived from an EMBL/GenBank/DDBJ whole genome shotgun (WGS) entry which is preliminary data.</text>
</comment>
<proteinExistence type="predicted"/>
<gene>
    <name evidence="2" type="ORF">A3G31_10970</name>
</gene>
<keyword evidence="1" id="KW-0812">Transmembrane</keyword>
<dbReference type="EMBL" id="MGDI01000031">
    <property type="protein sequence ID" value="OGL52501.1"/>
    <property type="molecule type" value="Genomic_DNA"/>
</dbReference>
<reference evidence="2 3" key="1">
    <citation type="journal article" date="2016" name="Nat. Commun.">
        <title>Thousands of microbial genomes shed light on interconnected biogeochemical processes in an aquifer system.</title>
        <authorList>
            <person name="Anantharaman K."/>
            <person name="Brown C.T."/>
            <person name="Hug L.A."/>
            <person name="Sharon I."/>
            <person name="Castelle C.J."/>
            <person name="Probst A.J."/>
            <person name="Thomas B.C."/>
            <person name="Singh A."/>
            <person name="Wilkins M.J."/>
            <person name="Karaoz U."/>
            <person name="Brodie E.L."/>
            <person name="Williams K.H."/>
            <person name="Hubbard S.S."/>
            <person name="Banfield J.F."/>
        </authorList>
    </citation>
    <scope>NUCLEOTIDE SEQUENCE [LARGE SCALE GENOMIC DNA]</scope>
</reference>
<feature type="transmembrane region" description="Helical" evidence="1">
    <location>
        <begin position="46"/>
        <end position="65"/>
    </location>
</feature>
<evidence type="ECO:0000313" key="2">
    <source>
        <dbReference type="EMBL" id="OGL52501.1"/>
    </source>
</evidence>
<protein>
    <submittedName>
        <fullName evidence="2">Uncharacterized protein</fullName>
    </submittedName>
</protein>
<dbReference type="AlphaFoldDB" id="A0A1F7SFI9"/>
<organism evidence="2 3">
    <name type="scientific">Candidatus Schekmanbacteria bacterium RIFCSPLOWO2_12_FULL_38_15</name>
    <dbReference type="NCBI Taxonomy" id="1817883"/>
    <lineage>
        <taxon>Bacteria</taxon>
        <taxon>Candidatus Schekmaniibacteriota</taxon>
    </lineage>
</organism>
<name>A0A1F7SFI9_9BACT</name>